<accession>A0ABQ9REW9</accession>
<protein>
    <submittedName>
        <fullName evidence="1">Uncharacterized protein</fullName>
    </submittedName>
</protein>
<evidence type="ECO:0000313" key="1">
    <source>
        <dbReference type="EMBL" id="KAK1502315.1"/>
    </source>
</evidence>
<comment type="caution">
    <text evidence="1">The sequence shown here is derived from an EMBL/GenBank/DDBJ whole genome shotgun (WGS) entry which is preliminary data.</text>
</comment>
<dbReference type="GeneID" id="85405396"/>
<reference evidence="1 2" key="1">
    <citation type="submission" date="2016-10" db="EMBL/GenBank/DDBJ databases">
        <title>The genome sequence of Colletotrichum fioriniae PJ7.</title>
        <authorList>
            <person name="Baroncelli R."/>
        </authorList>
    </citation>
    <scope>NUCLEOTIDE SEQUENCE [LARGE SCALE GENOMIC DNA]</scope>
    <source>
        <strain evidence="1 2">Tom-12</strain>
    </source>
</reference>
<sequence>MIAAPLACRKCQEPSATSSTRLTSKGCIGVTRRGRFGRQANTASVASALSLALQTVGRGISGGPIKQASGLRQKDLIRRFACCLLAAGRDAMCSVNGAVRGSMLLRVTKRAGVSLGSLGLETSTTGGYVPSEATQRLGRNQ</sequence>
<gene>
    <name evidence="1" type="ORF">CTAM01_05128</name>
</gene>
<evidence type="ECO:0000313" key="2">
    <source>
        <dbReference type="Proteomes" id="UP001227543"/>
    </source>
</evidence>
<dbReference type="RefSeq" id="XP_060383964.1">
    <property type="nucleotide sequence ID" value="XM_060521158.1"/>
</dbReference>
<dbReference type="EMBL" id="MLFU01000013">
    <property type="protein sequence ID" value="KAK1502315.1"/>
    <property type="molecule type" value="Genomic_DNA"/>
</dbReference>
<name>A0ABQ9REW9_9PEZI</name>
<organism evidence="1 2">
    <name type="scientific">Colletotrichum tamarilloi</name>
    <dbReference type="NCBI Taxonomy" id="1209934"/>
    <lineage>
        <taxon>Eukaryota</taxon>
        <taxon>Fungi</taxon>
        <taxon>Dikarya</taxon>
        <taxon>Ascomycota</taxon>
        <taxon>Pezizomycotina</taxon>
        <taxon>Sordariomycetes</taxon>
        <taxon>Hypocreomycetidae</taxon>
        <taxon>Glomerellales</taxon>
        <taxon>Glomerellaceae</taxon>
        <taxon>Colletotrichum</taxon>
        <taxon>Colletotrichum acutatum species complex</taxon>
    </lineage>
</organism>
<proteinExistence type="predicted"/>
<keyword evidence="2" id="KW-1185">Reference proteome</keyword>
<dbReference type="Proteomes" id="UP001227543">
    <property type="component" value="Unassembled WGS sequence"/>
</dbReference>